<sequence length="146" mass="15029">MPNAALELGAPAVPPGQRHRWPPAVGPSPCDAGSMPNAALELGAPAVPPGQRHRWPPAVGPSPCNAGFKPTAPHWELGAPRHPSRQRSVTLATVCFPKEAALLLSERGSGAGFPKEAAVLLSERGPIEACSLCGLSGLRSALLMAE</sequence>
<organism evidence="2 3">
    <name type="scientific">Emiliania huxleyi (strain CCMP1516)</name>
    <dbReference type="NCBI Taxonomy" id="280463"/>
    <lineage>
        <taxon>Eukaryota</taxon>
        <taxon>Haptista</taxon>
        <taxon>Haptophyta</taxon>
        <taxon>Prymnesiophyceae</taxon>
        <taxon>Isochrysidales</taxon>
        <taxon>Noelaerhabdaceae</taxon>
        <taxon>Emiliania</taxon>
    </lineage>
</organism>
<feature type="region of interest" description="Disordered" evidence="1">
    <location>
        <begin position="42"/>
        <end position="67"/>
    </location>
</feature>
<dbReference type="AlphaFoldDB" id="A0A0D3KMM3"/>
<evidence type="ECO:0000313" key="2">
    <source>
        <dbReference type="EnsemblProtists" id="EOD37008"/>
    </source>
</evidence>
<keyword evidence="3" id="KW-1185">Reference proteome</keyword>
<dbReference type="HOGENOM" id="CLU_1780948_0_0_1"/>
<protein>
    <submittedName>
        <fullName evidence="2">Uncharacterized protein</fullName>
    </submittedName>
</protein>
<dbReference type="PaxDb" id="2903-EOD37008"/>
<accession>A0A0D3KMM3</accession>
<name>A0A0D3KMM3_EMIH1</name>
<dbReference type="Proteomes" id="UP000013827">
    <property type="component" value="Unassembled WGS sequence"/>
</dbReference>
<dbReference type="KEGG" id="ehx:EMIHUDRAFT_225980"/>
<reference evidence="3" key="1">
    <citation type="journal article" date="2013" name="Nature">
        <title>Pan genome of the phytoplankton Emiliania underpins its global distribution.</title>
        <authorList>
            <person name="Read B.A."/>
            <person name="Kegel J."/>
            <person name="Klute M.J."/>
            <person name="Kuo A."/>
            <person name="Lefebvre S.C."/>
            <person name="Maumus F."/>
            <person name="Mayer C."/>
            <person name="Miller J."/>
            <person name="Monier A."/>
            <person name="Salamov A."/>
            <person name="Young J."/>
            <person name="Aguilar M."/>
            <person name="Claverie J.M."/>
            <person name="Frickenhaus S."/>
            <person name="Gonzalez K."/>
            <person name="Herman E.K."/>
            <person name="Lin Y.C."/>
            <person name="Napier J."/>
            <person name="Ogata H."/>
            <person name="Sarno A.F."/>
            <person name="Shmutz J."/>
            <person name="Schroeder D."/>
            <person name="de Vargas C."/>
            <person name="Verret F."/>
            <person name="von Dassow P."/>
            <person name="Valentin K."/>
            <person name="Van de Peer Y."/>
            <person name="Wheeler G."/>
            <person name="Dacks J.B."/>
            <person name="Delwiche C.F."/>
            <person name="Dyhrman S.T."/>
            <person name="Glockner G."/>
            <person name="John U."/>
            <person name="Richards T."/>
            <person name="Worden A.Z."/>
            <person name="Zhang X."/>
            <person name="Grigoriev I.V."/>
            <person name="Allen A.E."/>
            <person name="Bidle K."/>
            <person name="Borodovsky M."/>
            <person name="Bowler C."/>
            <person name="Brownlee C."/>
            <person name="Cock J.M."/>
            <person name="Elias M."/>
            <person name="Gladyshev V.N."/>
            <person name="Groth M."/>
            <person name="Guda C."/>
            <person name="Hadaegh A."/>
            <person name="Iglesias-Rodriguez M.D."/>
            <person name="Jenkins J."/>
            <person name="Jones B.M."/>
            <person name="Lawson T."/>
            <person name="Leese F."/>
            <person name="Lindquist E."/>
            <person name="Lobanov A."/>
            <person name="Lomsadze A."/>
            <person name="Malik S.B."/>
            <person name="Marsh M.E."/>
            <person name="Mackinder L."/>
            <person name="Mock T."/>
            <person name="Mueller-Roeber B."/>
            <person name="Pagarete A."/>
            <person name="Parker M."/>
            <person name="Probert I."/>
            <person name="Quesneville H."/>
            <person name="Raines C."/>
            <person name="Rensing S.A."/>
            <person name="Riano-Pachon D.M."/>
            <person name="Richier S."/>
            <person name="Rokitta S."/>
            <person name="Shiraiwa Y."/>
            <person name="Soanes D.M."/>
            <person name="van der Giezen M."/>
            <person name="Wahlund T.M."/>
            <person name="Williams B."/>
            <person name="Wilson W."/>
            <person name="Wolfe G."/>
            <person name="Wurch L.L."/>
        </authorList>
    </citation>
    <scope>NUCLEOTIDE SEQUENCE</scope>
</reference>
<proteinExistence type="predicted"/>
<evidence type="ECO:0000256" key="1">
    <source>
        <dbReference type="SAM" id="MobiDB-lite"/>
    </source>
</evidence>
<dbReference type="RefSeq" id="XP_005789437.1">
    <property type="nucleotide sequence ID" value="XM_005789380.1"/>
</dbReference>
<evidence type="ECO:0000313" key="3">
    <source>
        <dbReference type="Proteomes" id="UP000013827"/>
    </source>
</evidence>
<reference evidence="2" key="2">
    <citation type="submission" date="2024-10" db="UniProtKB">
        <authorList>
            <consortium name="EnsemblProtists"/>
        </authorList>
    </citation>
    <scope>IDENTIFICATION</scope>
</reference>
<dbReference type="GeneID" id="17282277"/>
<dbReference type="EnsemblProtists" id="EOD37008">
    <property type="protein sequence ID" value="EOD37008"/>
    <property type="gene ID" value="EMIHUDRAFT_225980"/>
</dbReference>